<dbReference type="InterPro" id="IPR045136">
    <property type="entry name" value="Iah1-like"/>
</dbReference>
<dbReference type="Proteomes" id="UP000824890">
    <property type="component" value="Unassembled WGS sequence"/>
</dbReference>
<dbReference type="PANTHER" id="PTHR14209">
    <property type="entry name" value="ISOAMYL ACETATE-HYDROLYZING ESTERASE 1"/>
    <property type="match status" value="1"/>
</dbReference>
<dbReference type="SUPFAM" id="SSF52266">
    <property type="entry name" value="SGNH hydrolase"/>
    <property type="match status" value="1"/>
</dbReference>
<organism evidence="3 4">
    <name type="scientific">Brassica napus</name>
    <name type="common">Rape</name>
    <dbReference type="NCBI Taxonomy" id="3708"/>
    <lineage>
        <taxon>Eukaryota</taxon>
        <taxon>Viridiplantae</taxon>
        <taxon>Streptophyta</taxon>
        <taxon>Embryophyta</taxon>
        <taxon>Tracheophyta</taxon>
        <taxon>Spermatophyta</taxon>
        <taxon>Magnoliopsida</taxon>
        <taxon>eudicotyledons</taxon>
        <taxon>Gunneridae</taxon>
        <taxon>Pentapetalae</taxon>
        <taxon>rosids</taxon>
        <taxon>malvids</taxon>
        <taxon>Brassicales</taxon>
        <taxon>Brassicaceae</taxon>
        <taxon>Brassiceae</taxon>
        <taxon>Brassica</taxon>
    </lineage>
</organism>
<reference evidence="3 4" key="1">
    <citation type="submission" date="2021-05" db="EMBL/GenBank/DDBJ databases">
        <title>Genome Assembly of Synthetic Allotetraploid Brassica napus Reveals Homoeologous Exchanges between Subgenomes.</title>
        <authorList>
            <person name="Davis J.T."/>
        </authorList>
    </citation>
    <scope>NUCLEOTIDE SEQUENCE [LARGE SCALE GENOMIC DNA]</scope>
    <source>
        <strain evidence="4">cv. Da-Ae</strain>
        <tissue evidence="3">Seedling</tissue>
    </source>
</reference>
<proteinExistence type="inferred from homology"/>
<feature type="compositionally biased region" description="Basic and acidic residues" evidence="2">
    <location>
        <begin position="296"/>
        <end position="313"/>
    </location>
</feature>
<accession>A0ABQ8DKJ0</accession>
<evidence type="ECO:0000256" key="1">
    <source>
        <dbReference type="ARBA" id="ARBA00008668"/>
    </source>
</evidence>
<dbReference type="InterPro" id="IPR036514">
    <property type="entry name" value="SGNH_hydro_sf"/>
</dbReference>
<comment type="similarity">
    <text evidence="1">Belongs to the 'GDSL' lipolytic enzyme family.</text>
</comment>
<dbReference type="CDD" id="cd01838">
    <property type="entry name" value="Isoamyl_acetate_hydrolase_like"/>
    <property type="match status" value="1"/>
</dbReference>
<evidence type="ECO:0000256" key="2">
    <source>
        <dbReference type="SAM" id="MobiDB-lite"/>
    </source>
</evidence>
<dbReference type="Gene3D" id="3.40.50.1110">
    <property type="entry name" value="SGNH hydrolase"/>
    <property type="match status" value="1"/>
</dbReference>
<dbReference type="PANTHER" id="PTHR14209:SF19">
    <property type="entry name" value="ISOAMYL ACETATE-HYDROLYZING ESTERASE 1 HOMOLOG"/>
    <property type="match status" value="1"/>
</dbReference>
<name>A0ABQ8DKJ0_BRANA</name>
<dbReference type="Pfam" id="PF00657">
    <property type="entry name" value="Lipase_GDSL"/>
    <property type="match status" value="1"/>
</dbReference>
<protein>
    <recommendedName>
        <fullName evidence="5">SGNH hydrolase-type esterase domain-containing protein</fullName>
    </recommendedName>
</protein>
<dbReference type="EMBL" id="JAGKQM010000004">
    <property type="protein sequence ID" value="KAH0929879.1"/>
    <property type="molecule type" value="Genomic_DNA"/>
</dbReference>
<evidence type="ECO:0008006" key="5">
    <source>
        <dbReference type="Google" id="ProtNLM"/>
    </source>
</evidence>
<feature type="region of interest" description="Disordered" evidence="2">
    <location>
        <begin position="260"/>
        <end position="313"/>
    </location>
</feature>
<evidence type="ECO:0000313" key="3">
    <source>
        <dbReference type="EMBL" id="KAH0929879.1"/>
    </source>
</evidence>
<keyword evidence="4" id="KW-1185">Reference proteome</keyword>
<comment type="caution">
    <text evidence="3">The sequence shown here is derived from an EMBL/GenBank/DDBJ whole genome shotgun (WGS) entry which is preliminary data.</text>
</comment>
<evidence type="ECO:0000313" key="4">
    <source>
        <dbReference type="Proteomes" id="UP000824890"/>
    </source>
</evidence>
<dbReference type="InterPro" id="IPR001087">
    <property type="entry name" value="GDSL"/>
</dbReference>
<gene>
    <name evidence="3" type="ORF">HID58_015606</name>
</gene>
<sequence>MYKRERESESSKRKKIQKMRPKVVLFGDSITEESFGDGGWGASLADLLRRKADMVLRGYSGYNTRWALKVMERVFPAAGDGGAYPSAVTVFFGANDACLPERCSGFQHVPLLEYKQNLRLIVSFLKNRWPRTVIILITPPPIDEEARLRYPYIENTIGLPERTNEAAGTYAKACVAVANECQIPAIDLWSKMQQIPNWQTECLWDGLHLSRVGNKVVFEEVTNTLKGEGIGAEDLVVDLPLIEDVDPKKPLTAFDDQDHNAVVTSSGPKTSPILGLKETKPTPAAHSCRLSPMAPKTEDKNRAASDCTVKSKETSNVTLANSFAVQDPDYAV</sequence>